<reference evidence="3 4" key="1">
    <citation type="submission" date="2015-11" db="EMBL/GenBank/DDBJ databases">
        <title>Draft Genome Sequence of the Strain BR 10303 (Bradyrhizobium sp.) isolated from nodules of Centrolobium paraense.</title>
        <authorList>
            <person name="Zelli J.E."/>
            <person name="Simoes-Araujo J.L."/>
            <person name="Barauna A.C."/>
            <person name="Silva K."/>
        </authorList>
    </citation>
    <scope>NUCLEOTIDE SEQUENCE [LARGE SCALE GENOMIC DNA]</scope>
    <source>
        <strain evidence="3 4">BR 10303</strain>
    </source>
</reference>
<protein>
    <recommendedName>
        <fullName evidence="5">DUF917 family protein</fullName>
    </recommendedName>
</protein>
<evidence type="ECO:0000313" key="4">
    <source>
        <dbReference type="Proteomes" id="UP000057737"/>
    </source>
</evidence>
<proteinExistence type="predicted"/>
<dbReference type="Pfam" id="PF20906">
    <property type="entry name" value="S-Me-THD_C"/>
    <property type="match status" value="1"/>
</dbReference>
<organism evidence="3 4">
    <name type="scientific">Bradyrhizobium macuxiense</name>
    <dbReference type="NCBI Taxonomy" id="1755647"/>
    <lineage>
        <taxon>Bacteria</taxon>
        <taxon>Pseudomonadati</taxon>
        <taxon>Pseudomonadota</taxon>
        <taxon>Alphaproteobacteria</taxon>
        <taxon>Hyphomicrobiales</taxon>
        <taxon>Nitrobacteraceae</taxon>
        <taxon>Bradyrhizobium</taxon>
    </lineage>
</organism>
<comment type="caution">
    <text evidence="3">The sequence shown here is derived from an EMBL/GenBank/DDBJ whole genome shotgun (WGS) entry which is preliminary data.</text>
</comment>
<dbReference type="InterPro" id="IPR010318">
    <property type="entry name" value="S-Me-THD_N"/>
</dbReference>
<feature type="domain" description="S-Me-THD N-terminal" evidence="1">
    <location>
        <begin position="14"/>
        <end position="145"/>
    </location>
</feature>
<evidence type="ECO:0000259" key="1">
    <source>
        <dbReference type="Pfam" id="PF06032"/>
    </source>
</evidence>
<name>A0A109JI41_9BRAD</name>
<dbReference type="SUPFAM" id="SSF160991">
    <property type="entry name" value="CV3147-like"/>
    <property type="match status" value="1"/>
</dbReference>
<evidence type="ECO:0000259" key="2">
    <source>
        <dbReference type="Pfam" id="PF20906"/>
    </source>
</evidence>
<dbReference type="Gene3D" id="3.40.1610.10">
    <property type="entry name" value="CV3147-like domain"/>
    <property type="match status" value="1"/>
</dbReference>
<dbReference type="OrthoDB" id="7441206at2"/>
<feature type="domain" description="S-Me-THD-like C-terminal" evidence="2">
    <location>
        <begin position="173"/>
        <end position="324"/>
    </location>
</feature>
<sequence length="355" mass="36722">MARTLTMDDAEAGLVGGLFLSAGGSGRNAIAKNRGLGRMALDYGGVRLVQLGELDPDATIITATAVGAPGFANWSIFPRDAINAARRLIDKLDKPPVGVICGHVPGFNAWLVAAALGLDYVDAASNGRGHPTVKMGGMGLASRLDISITQVGCSGSKADNNELAVVVDGDIVRTSNLMRQAAVVNGGLIYAARGPLNAGFIKENGAPGAISFQLDLGRAMLAASGADRILATVEFLGGELLVEGEVTENTVTYGGGFDLGQMKVRGSNGEAVLGIYNEFMTADFGGRRVATFPDMIGTLDPRSGDVVSISESKPGSRVAVIVAHRSKFPVGKGALDPAVFPEVEKAMGVDMRSYL</sequence>
<accession>A0A109JI41</accession>
<dbReference type="Gene3D" id="2.40.390.10">
    <property type="entry name" value="CV3147-like"/>
    <property type="match status" value="1"/>
</dbReference>
<dbReference type="Proteomes" id="UP000057737">
    <property type="component" value="Unassembled WGS sequence"/>
</dbReference>
<evidence type="ECO:0000313" key="3">
    <source>
        <dbReference type="EMBL" id="KWV49323.1"/>
    </source>
</evidence>
<dbReference type="InterPro" id="IPR048350">
    <property type="entry name" value="S-Me-THD-like_C"/>
</dbReference>
<dbReference type="EMBL" id="LNCU01000102">
    <property type="protein sequence ID" value="KWV49323.1"/>
    <property type="molecule type" value="Genomic_DNA"/>
</dbReference>
<dbReference type="RefSeq" id="WP_066512720.1">
    <property type="nucleotide sequence ID" value="NZ_LNCU01000102.1"/>
</dbReference>
<keyword evidence="4" id="KW-1185">Reference proteome</keyword>
<dbReference type="Pfam" id="PF06032">
    <property type="entry name" value="S-Me-THD_N"/>
    <property type="match status" value="1"/>
</dbReference>
<gene>
    <name evidence="3" type="ORF">AS156_16450</name>
</gene>
<evidence type="ECO:0008006" key="5">
    <source>
        <dbReference type="Google" id="ProtNLM"/>
    </source>
</evidence>
<dbReference type="AlphaFoldDB" id="A0A109JI41"/>
<dbReference type="InterPro" id="IPR024071">
    <property type="entry name" value="S-Me-THD_C_sf"/>
</dbReference>
<dbReference type="InterPro" id="IPR027479">
    <property type="entry name" value="S-Me-THD_N_sf"/>
</dbReference>